<comment type="caution">
    <text evidence="1">The sequence shown here is derived from an EMBL/GenBank/DDBJ whole genome shotgun (WGS) entry which is preliminary data.</text>
</comment>
<keyword evidence="2" id="KW-1185">Reference proteome</keyword>
<dbReference type="RefSeq" id="WP_185792692.1">
    <property type="nucleotide sequence ID" value="NZ_VFOZ01000002.1"/>
</dbReference>
<organism evidence="1 2">
    <name type="scientific">Actinoallomurus bryophytorum</name>
    <dbReference type="NCBI Taxonomy" id="1490222"/>
    <lineage>
        <taxon>Bacteria</taxon>
        <taxon>Bacillati</taxon>
        <taxon>Actinomycetota</taxon>
        <taxon>Actinomycetes</taxon>
        <taxon>Streptosporangiales</taxon>
        <taxon>Thermomonosporaceae</taxon>
        <taxon>Actinoallomurus</taxon>
    </lineage>
</organism>
<evidence type="ECO:0000313" key="2">
    <source>
        <dbReference type="Proteomes" id="UP000316096"/>
    </source>
</evidence>
<evidence type="ECO:0008006" key="3">
    <source>
        <dbReference type="Google" id="ProtNLM"/>
    </source>
</evidence>
<sequence length="47" mass="4716">MVRRSPPRVTVSRLGGDAAALGAASLVVERVLDDPAILVSQAAGTAT</sequence>
<dbReference type="Proteomes" id="UP000316096">
    <property type="component" value="Unassembled WGS sequence"/>
</dbReference>
<proteinExistence type="predicted"/>
<accession>A0A543C126</accession>
<gene>
    <name evidence="1" type="ORF">FB559_8103</name>
</gene>
<dbReference type="AlphaFoldDB" id="A0A543C126"/>
<name>A0A543C126_9ACTN</name>
<dbReference type="EMBL" id="VFOZ01000002">
    <property type="protein sequence ID" value="TQL90790.1"/>
    <property type="molecule type" value="Genomic_DNA"/>
</dbReference>
<reference evidence="1 2" key="1">
    <citation type="submission" date="2019-06" db="EMBL/GenBank/DDBJ databases">
        <title>Sequencing the genomes of 1000 actinobacteria strains.</title>
        <authorList>
            <person name="Klenk H.-P."/>
        </authorList>
    </citation>
    <scope>NUCLEOTIDE SEQUENCE [LARGE SCALE GENOMIC DNA]</scope>
    <source>
        <strain evidence="1 2">DSM 102200</strain>
    </source>
</reference>
<protein>
    <recommendedName>
        <fullName evidence="3">ROK family protein</fullName>
    </recommendedName>
</protein>
<evidence type="ECO:0000313" key="1">
    <source>
        <dbReference type="EMBL" id="TQL90790.1"/>
    </source>
</evidence>